<dbReference type="OrthoDB" id="8421149at2"/>
<reference evidence="2" key="1">
    <citation type="submission" date="2016-05" db="EMBL/GenBank/DDBJ databases">
        <title>Draft genome of Corynebacterium afermentans subsp. afermentans LCDC 88199T.</title>
        <authorList>
            <person name="Bernier A.-M."/>
            <person name="Bernard K."/>
        </authorList>
    </citation>
    <scope>NUCLEOTIDE SEQUENCE [LARGE SCALE GENOMIC DNA]</scope>
    <source>
        <strain evidence="2">NML04-0072</strain>
    </source>
</reference>
<evidence type="ECO:0008006" key="3">
    <source>
        <dbReference type="Google" id="ProtNLM"/>
    </source>
</evidence>
<dbReference type="Proteomes" id="UP000077589">
    <property type="component" value="Unassembled WGS sequence"/>
</dbReference>
<proteinExistence type="predicted"/>
<dbReference type="InterPro" id="IPR045404">
    <property type="entry name" value="Gp13-like"/>
</dbReference>
<name>A0A1A9RIM3_EIKCO</name>
<dbReference type="RefSeq" id="WP_064087685.1">
    <property type="nucleotide sequence ID" value="NZ_LXSG01000029.1"/>
</dbReference>
<dbReference type="AlphaFoldDB" id="A0A1A9RIM3"/>
<gene>
    <name evidence="1" type="ORF">A7P90_05450</name>
</gene>
<evidence type="ECO:0000313" key="2">
    <source>
        <dbReference type="Proteomes" id="UP000077589"/>
    </source>
</evidence>
<accession>A0A1A9RIM3</accession>
<dbReference type="Pfam" id="PF20036">
    <property type="entry name" value="Gp13-like"/>
    <property type="match status" value="1"/>
</dbReference>
<comment type="caution">
    <text evidence="1">The sequence shown here is derived from an EMBL/GenBank/DDBJ whole genome shotgun (WGS) entry which is preliminary data.</text>
</comment>
<dbReference type="EMBL" id="LXSG01000029">
    <property type="protein sequence ID" value="OAM19611.1"/>
    <property type="molecule type" value="Genomic_DNA"/>
</dbReference>
<organism evidence="1 2">
    <name type="scientific">Eikenella corrodens</name>
    <dbReference type="NCBI Taxonomy" id="539"/>
    <lineage>
        <taxon>Bacteria</taxon>
        <taxon>Pseudomonadati</taxon>
        <taxon>Pseudomonadota</taxon>
        <taxon>Betaproteobacteria</taxon>
        <taxon>Neisseriales</taxon>
        <taxon>Neisseriaceae</taxon>
        <taxon>Eikenella</taxon>
    </lineage>
</organism>
<evidence type="ECO:0000313" key="1">
    <source>
        <dbReference type="EMBL" id="OAM19611.1"/>
    </source>
</evidence>
<sequence>MAFDLQVFNAQTRDVMTETIDQDVAKFNEASGGAIVLMNKPFEGDFSIEAAFQAIGGLVRRRDAYGSGTLTPKRLKEMLNVAVKVAAGTEPIEFEPGQYYWTLRNPELAAVRIGEQLAKARIADMLNAAIRCAVAAIGNNTAMKHDASSAAPTFNALNAGAAKMGDRSGALRAWILHSNTIHNLYDNALTNAERLFTYEGINVVRDPFGRVFVVTDAPDLADSSGGSGTKYNTLGLVENAIVVNDSNDFNAVIQTVTGKENLGAVYQAEWSYGVALKGYAWDTANGGKSPDDTKLGTGSNWDKVATNNKDTAGVLVVTK</sequence>
<protein>
    <recommendedName>
        <fullName evidence="3">Major capsid protein</fullName>
    </recommendedName>
</protein>